<evidence type="ECO:0000313" key="1">
    <source>
        <dbReference type="EMBL" id="EAI8860004.1"/>
    </source>
</evidence>
<protein>
    <submittedName>
        <fullName evidence="2">Uncharacterized protein</fullName>
    </submittedName>
</protein>
<accession>A0A5L4KCM9</accession>
<reference evidence="2" key="1">
    <citation type="submission" date="2018-05" db="EMBL/GenBank/DDBJ databases">
        <authorList>
            <consortium name="PulseNet: The National Subtyping Network for Foodborne Disease Surveillance"/>
            <person name="Tarr C.L."/>
            <person name="Trees E."/>
            <person name="Katz L.S."/>
            <person name="Carleton-Romer H.A."/>
            <person name="Stroika S."/>
            <person name="Kucerova Z."/>
            <person name="Roache K.F."/>
            <person name="Sabol A.L."/>
            <person name="Besser J."/>
            <person name="Gerner-Smidt P."/>
        </authorList>
    </citation>
    <scope>NUCLEOTIDE SEQUENCE</scope>
    <source>
        <strain evidence="2">2014D-0197</strain>
        <strain evidence="1 3">PNUSAC001503</strain>
    </source>
</reference>
<evidence type="ECO:0000313" key="2">
    <source>
        <dbReference type="EMBL" id="EAK0453538.1"/>
    </source>
</evidence>
<keyword evidence="3" id="KW-1185">Reference proteome</keyword>
<comment type="caution">
    <text evidence="2">The sequence shown here is derived from an EMBL/GenBank/DDBJ whole genome shotgun (WGS) entry which is preliminary data.</text>
</comment>
<gene>
    <name evidence="2" type="ORF">AAH17_07740</name>
    <name evidence="1" type="ORF">CX802_09230</name>
</gene>
<organism evidence="2">
    <name type="scientific">Campylobacter fetus</name>
    <dbReference type="NCBI Taxonomy" id="196"/>
    <lineage>
        <taxon>Bacteria</taxon>
        <taxon>Pseudomonadati</taxon>
        <taxon>Campylobacterota</taxon>
        <taxon>Epsilonproteobacteria</taxon>
        <taxon>Campylobacterales</taxon>
        <taxon>Campylobacteraceae</taxon>
        <taxon>Campylobacter</taxon>
    </lineage>
</organism>
<dbReference type="EMBL" id="AABTCC010000049">
    <property type="protein sequence ID" value="EAI8860004.1"/>
    <property type="molecule type" value="Genomic_DNA"/>
</dbReference>
<proteinExistence type="predicted"/>
<dbReference type="AlphaFoldDB" id="A0A5L4KCM9"/>
<name>A0A5L4KCM9_CAMFE</name>
<dbReference type="Proteomes" id="UP000535509">
    <property type="component" value="Unassembled WGS sequence"/>
</dbReference>
<evidence type="ECO:0000313" key="3">
    <source>
        <dbReference type="Proteomes" id="UP000535509"/>
    </source>
</evidence>
<dbReference type="RefSeq" id="WP_025370345.1">
    <property type="nucleotide sequence ID" value="NZ_CP059432.1"/>
</dbReference>
<sequence>MNYIYTILLLGAGASLAYFNIQLNKLELENTSLNSSLNTAIYANQEYEKMVQTLSDDYAKGLEVLSDMRQEKQKEVRYVTQIKEKIIHDTNSTCIDAINAIYARLHEQRDSNKQAIRNAKD</sequence>
<dbReference type="EMBL" id="AACCXK010000015">
    <property type="protein sequence ID" value="EAK0453538.1"/>
    <property type="molecule type" value="Genomic_DNA"/>
</dbReference>